<dbReference type="PANTHER" id="PTHR33478">
    <property type="entry name" value="EXTRACELLULAR METALLOPROTEINASE MEP"/>
    <property type="match status" value="1"/>
</dbReference>
<sequence length="929" mass="97397">MRRTPLLAAGLGVPLSLALMVPGGALAVPEAEQAPPGTGSAFFLTEPTSAPAEEVAKDFLRLKASEYGVAAADVADLQVMSQHTSEHNGVTYVNLVQHHQGREVLGGVATVSVTAAGEVLHVAQSLVADLREAGGATSLDAAGAMSAATDELDIEAPRPKVEKREGGPEQATVLSSAAAEDDVPARLVWQPTPDGLRLAWELVIDEDASASLWQVTVDAQTGETLQVEDWTDHHTTSDLTHLARAPHQFSAPASRAAVAGVALGSPDPVADGSSYRVLAFPRESPNDGDRVLVTEPADAHSSPFGWHDTDGVPGAEHTTTQGNNVHAYTDQDADNQPDPGSSPDGGAGLDLDFAMDLTEHAQTYRDAAVTNLFYANNVIHDVLARYGFDEASGNFQVTNYTGDGAGGDDVRAEAADGRGANNANFSTPAADGGRPRMQMYLWPGNQFGPQNGLTLGTGTDATTYGANYARFTPAPTNAGYPGTAVVVDDTCVPFAAPGAVVVTFRTDTCAPYDQVRNAEDGGAVAVVIAHDEAQAPAPTLSGSMDPAVAIPAISVTQEDGEAIRAQVAAGTTAASVHKMSSHPGIRDGDLENGIIIHEYGHGVSNRLTGGPGINCLSGHEQMGEGWSDYLAITMLLDPVLDDPEQPRGMGPYALFQDDRHGAGIRPAPYTRDMAVQPFTYDRIKSGGWVDGGSLAAPHGVGHAWAATLWDLNWDLIDKHGFTADIYAAWDTAGNTRAMQYVMDGLKLQGCYPGFLAGRDGILAADAALGGGDSCTIWSAFARRGLGYSAVQGTTNRDDNTEAFDVPPHCDAPGAGLVGAKYSGDSLNVVDAGSAAPVQFNLGGDLGLDVLRDAHSPSSQQISCDTLEPVQYAPTFPTSATGNRGLTYSKGQDRYQYNWKTDESWAGTCRQLIITLEDGTQHRADFRFEG</sequence>
<dbReference type="Gene3D" id="3.50.30.30">
    <property type="match status" value="1"/>
</dbReference>
<dbReference type="EMBL" id="BMLB01000005">
    <property type="protein sequence ID" value="GGK75383.1"/>
    <property type="molecule type" value="Genomic_DNA"/>
</dbReference>
<reference evidence="17" key="1">
    <citation type="journal article" date="2019" name="Int. J. Syst. Evol. Microbiol.">
        <title>The Global Catalogue of Microorganisms (GCM) 10K type strain sequencing project: providing services to taxonomists for standard genome sequencing and annotation.</title>
        <authorList>
            <consortium name="The Broad Institute Genomics Platform"/>
            <consortium name="The Broad Institute Genome Sequencing Center for Infectious Disease"/>
            <person name="Wu L."/>
            <person name="Ma J."/>
        </authorList>
    </citation>
    <scope>NUCLEOTIDE SEQUENCE [LARGE SCALE GENOMIC DNA]</scope>
    <source>
        <strain evidence="17">CGMCC 1.5362</strain>
    </source>
</reference>
<keyword evidence="10" id="KW-0482">Metalloprotease</keyword>
<feature type="compositionally biased region" description="Polar residues" evidence="12">
    <location>
        <begin position="317"/>
        <end position="326"/>
    </location>
</feature>
<feature type="domain" description="FTP" evidence="15">
    <location>
        <begin position="75"/>
        <end position="125"/>
    </location>
</feature>
<evidence type="ECO:0000313" key="16">
    <source>
        <dbReference type="EMBL" id="GGK75383.1"/>
    </source>
</evidence>
<dbReference type="CDD" id="cd04818">
    <property type="entry name" value="PA_subtilisin_1"/>
    <property type="match status" value="1"/>
</dbReference>
<keyword evidence="4" id="KW-0964">Secreted</keyword>
<comment type="similarity">
    <text evidence="3">Belongs to the peptidase M36 family.</text>
</comment>
<keyword evidence="6" id="KW-0479">Metal-binding</keyword>
<evidence type="ECO:0000256" key="6">
    <source>
        <dbReference type="ARBA" id="ARBA00022723"/>
    </source>
</evidence>
<name>A0ABQ2F9Q7_9MICO</name>
<keyword evidence="9" id="KW-0862">Zinc</keyword>
<keyword evidence="7 13" id="KW-0732">Signal</keyword>
<dbReference type="SUPFAM" id="SSF55486">
    <property type="entry name" value="Metalloproteases ('zincins'), catalytic domain"/>
    <property type="match status" value="1"/>
</dbReference>
<feature type="region of interest" description="Disordered" evidence="12">
    <location>
        <begin position="284"/>
        <end position="351"/>
    </location>
</feature>
<dbReference type="Pfam" id="PF02128">
    <property type="entry name" value="Peptidase_M36"/>
    <property type="match status" value="1"/>
</dbReference>
<evidence type="ECO:0000256" key="7">
    <source>
        <dbReference type="ARBA" id="ARBA00022729"/>
    </source>
</evidence>
<comment type="subcellular location">
    <subcellularLocation>
        <location evidence="2">Secreted</location>
    </subcellularLocation>
</comment>
<accession>A0ABQ2F9Q7</accession>
<evidence type="ECO:0000256" key="10">
    <source>
        <dbReference type="ARBA" id="ARBA00023049"/>
    </source>
</evidence>
<dbReference type="CDD" id="cd09596">
    <property type="entry name" value="M36"/>
    <property type="match status" value="1"/>
</dbReference>
<keyword evidence="17" id="KW-1185">Reference proteome</keyword>
<evidence type="ECO:0000256" key="8">
    <source>
        <dbReference type="ARBA" id="ARBA00022801"/>
    </source>
</evidence>
<feature type="signal peptide" evidence="13">
    <location>
        <begin position="1"/>
        <end position="27"/>
    </location>
</feature>
<dbReference type="InterPro" id="IPR003137">
    <property type="entry name" value="PA_domain"/>
</dbReference>
<dbReference type="InterPro" id="IPR027268">
    <property type="entry name" value="Peptidase_M4/M1_CTD_sf"/>
</dbReference>
<evidence type="ECO:0000256" key="2">
    <source>
        <dbReference type="ARBA" id="ARBA00004613"/>
    </source>
</evidence>
<dbReference type="Gene3D" id="1.10.390.10">
    <property type="entry name" value="Neutral Protease Domain 2"/>
    <property type="match status" value="1"/>
</dbReference>
<dbReference type="Proteomes" id="UP000662111">
    <property type="component" value="Unassembled WGS sequence"/>
</dbReference>
<evidence type="ECO:0000256" key="3">
    <source>
        <dbReference type="ARBA" id="ARBA00006006"/>
    </source>
</evidence>
<evidence type="ECO:0000256" key="5">
    <source>
        <dbReference type="ARBA" id="ARBA00022670"/>
    </source>
</evidence>
<protein>
    <submittedName>
        <fullName evidence="16">Peptidase M36</fullName>
    </submittedName>
</protein>
<dbReference type="Gene3D" id="3.10.170.10">
    <property type="match status" value="1"/>
</dbReference>
<dbReference type="Pfam" id="PF02225">
    <property type="entry name" value="PA"/>
    <property type="match status" value="1"/>
</dbReference>
<feature type="chain" id="PRO_5045826446" evidence="13">
    <location>
        <begin position="28"/>
        <end position="929"/>
    </location>
</feature>
<keyword evidence="5" id="KW-0645">Protease</keyword>
<dbReference type="Pfam" id="PF07504">
    <property type="entry name" value="FTP"/>
    <property type="match status" value="1"/>
</dbReference>
<evidence type="ECO:0000256" key="4">
    <source>
        <dbReference type="ARBA" id="ARBA00022525"/>
    </source>
</evidence>
<organism evidence="16 17">
    <name type="scientific">Ornithinimicrobium pekingense</name>
    <dbReference type="NCBI Taxonomy" id="384677"/>
    <lineage>
        <taxon>Bacteria</taxon>
        <taxon>Bacillati</taxon>
        <taxon>Actinomycetota</taxon>
        <taxon>Actinomycetes</taxon>
        <taxon>Micrococcales</taxon>
        <taxon>Ornithinimicrobiaceae</taxon>
        <taxon>Ornithinimicrobium</taxon>
    </lineage>
</organism>
<dbReference type="InterPro" id="IPR050371">
    <property type="entry name" value="Fungal_virulence_M36"/>
</dbReference>
<evidence type="ECO:0000256" key="12">
    <source>
        <dbReference type="SAM" id="MobiDB-lite"/>
    </source>
</evidence>
<evidence type="ECO:0000313" key="17">
    <source>
        <dbReference type="Proteomes" id="UP000662111"/>
    </source>
</evidence>
<evidence type="ECO:0000256" key="11">
    <source>
        <dbReference type="ARBA" id="ARBA00023145"/>
    </source>
</evidence>
<comment type="cofactor">
    <cofactor evidence="1">
        <name>Zn(2+)</name>
        <dbReference type="ChEBI" id="CHEBI:29105"/>
    </cofactor>
</comment>
<dbReference type="InterPro" id="IPR011096">
    <property type="entry name" value="FTP_domain"/>
</dbReference>
<dbReference type="RefSeq" id="WP_084617406.1">
    <property type="nucleotide sequence ID" value="NZ_BMLB01000005.1"/>
</dbReference>
<evidence type="ECO:0000256" key="1">
    <source>
        <dbReference type="ARBA" id="ARBA00001947"/>
    </source>
</evidence>
<dbReference type="PANTHER" id="PTHR33478:SF1">
    <property type="entry name" value="EXTRACELLULAR METALLOPROTEINASE MEP"/>
    <property type="match status" value="1"/>
</dbReference>
<feature type="domain" description="PA" evidence="14">
    <location>
        <begin position="494"/>
        <end position="563"/>
    </location>
</feature>
<evidence type="ECO:0000256" key="9">
    <source>
        <dbReference type="ARBA" id="ARBA00022833"/>
    </source>
</evidence>
<evidence type="ECO:0000259" key="14">
    <source>
        <dbReference type="Pfam" id="PF02225"/>
    </source>
</evidence>
<comment type="caution">
    <text evidence="16">The sequence shown here is derived from an EMBL/GenBank/DDBJ whole genome shotgun (WGS) entry which is preliminary data.</text>
</comment>
<dbReference type="NCBIfam" id="NF038114">
    <property type="entry name" value="rightmost"/>
    <property type="match status" value="1"/>
</dbReference>
<proteinExistence type="inferred from homology"/>
<dbReference type="InterPro" id="IPR001842">
    <property type="entry name" value="Peptidase_M36"/>
</dbReference>
<keyword evidence="8" id="KW-0378">Hydrolase</keyword>
<keyword evidence="11" id="KW-0865">Zymogen</keyword>
<evidence type="ECO:0000259" key="15">
    <source>
        <dbReference type="Pfam" id="PF07504"/>
    </source>
</evidence>
<gene>
    <name evidence="16" type="ORF">GCM10011509_25110</name>
</gene>
<evidence type="ECO:0000256" key="13">
    <source>
        <dbReference type="SAM" id="SignalP"/>
    </source>
</evidence>